<dbReference type="Pfam" id="PF02350">
    <property type="entry name" value="Epimerase_2"/>
    <property type="match status" value="1"/>
</dbReference>
<keyword evidence="1 3" id="KW-0413">Isomerase</keyword>
<accession>A0A933W1W2</accession>
<reference evidence="3" key="1">
    <citation type="submission" date="2020-07" db="EMBL/GenBank/DDBJ databases">
        <title>Huge and variable diversity of episymbiotic CPR bacteria and DPANN archaea in groundwater ecosystems.</title>
        <authorList>
            <person name="He C.Y."/>
            <person name="Keren R."/>
            <person name="Whittaker M."/>
            <person name="Farag I.F."/>
            <person name="Doudna J."/>
            <person name="Cate J.H.D."/>
            <person name="Banfield J.F."/>
        </authorList>
    </citation>
    <scope>NUCLEOTIDE SEQUENCE</scope>
    <source>
        <strain evidence="3">NC_groundwater_1813_Pr3_B-0.1um_71_17</strain>
    </source>
</reference>
<dbReference type="EC" id="5.1.3.14" evidence="3"/>
<dbReference type="Gene3D" id="3.40.50.2000">
    <property type="entry name" value="Glycogen Phosphorylase B"/>
    <property type="match status" value="2"/>
</dbReference>
<protein>
    <submittedName>
        <fullName evidence="3">UDP-N-acetylglucosamine 2-epimerase (Non-hydrolyzing)</fullName>
        <ecNumber evidence="3">5.1.3.14</ecNumber>
    </submittedName>
</protein>
<evidence type="ECO:0000313" key="3">
    <source>
        <dbReference type="EMBL" id="MBI5169450.1"/>
    </source>
</evidence>
<evidence type="ECO:0000256" key="1">
    <source>
        <dbReference type="RuleBase" id="RU003513"/>
    </source>
</evidence>
<name>A0A933W1W2_UNCEI</name>
<comment type="similarity">
    <text evidence="1">Belongs to the UDP-N-acetylglucosamine 2-epimerase family.</text>
</comment>
<organism evidence="3 4">
    <name type="scientific">Eiseniibacteriota bacterium</name>
    <dbReference type="NCBI Taxonomy" id="2212470"/>
    <lineage>
        <taxon>Bacteria</taxon>
        <taxon>Candidatus Eiseniibacteriota</taxon>
    </lineage>
</organism>
<evidence type="ECO:0000313" key="4">
    <source>
        <dbReference type="Proteomes" id="UP000696931"/>
    </source>
</evidence>
<dbReference type="InterPro" id="IPR003331">
    <property type="entry name" value="UDP_GlcNAc_Epimerase_2_dom"/>
</dbReference>
<dbReference type="GO" id="GO:0008761">
    <property type="term" value="F:UDP-N-acetylglucosamine 2-epimerase activity"/>
    <property type="evidence" value="ECO:0007669"/>
    <property type="project" value="UniProtKB-EC"/>
</dbReference>
<proteinExistence type="inferred from homology"/>
<dbReference type="CDD" id="cd03786">
    <property type="entry name" value="GTB_UDP-GlcNAc_2-Epimerase"/>
    <property type="match status" value="1"/>
</dbReference>
<dbReference type="SUPFAM" id="SSF53756">
    <property type="entry name" value="UDP-Glycosyltransferase/glycogen phosphorylase"/>
    <property type="match status" value="1"/>
</dbReference>
<sequence>MKIVTVVGARPQFVKAAVLSRAFAARGGAIREVIVHTGQHHDPNMSDVFFEEMRLPKPDHHLGVAGGSHGEMTGRMLEKLERVLLEERPDWVLVYGDTNSTLAGALAAAKLQIRVAHVESGLRSYNRAMPEEVNRVMADHVSSLLFVPTPRAVENLREEGIAGDHVVPVGDVMFDAARHYAALATPSPAVRDWMAASGGGHLVATVHRAENTDDPARLAAILGALGDISATRPVVLPLHPRTRKAAGAWSPPATLHVVEPLGYLDTLCLLRASAGVLTDSGGLQKEAFFFGKPCLVLRSETEWVELVDGGHARLVGADRARIVSEAAAFLGRDLGEAPALYGDGRAGERIVEALLRA</sequence>
<dbReference type="PANTHER" id="PTHR43174">
    <property type="entry name" value="UDP-N-ACETYLGLUCOSAMINE 2-EPIMERASE"/>
    <property type="match status" value="1"/>
</dbReference>
<dbReference type="NCBIfam" id="TIGR00236">
    <property type="entry name" value="wecB"/>
    <property type="match status" value="1"/>
</dbReference>
<dbReference type="AlphaFoldDB" id="A0A933W1W2"/>
<dbReference type="Proteomes" id="UP000696931">
    <property type="component" value="Unassembled WGS sequence"/>
</dbReference>
<comment type="caution">
    <text evidence="3">The sequence shown here is derived from an EMBL/GenBank/DDBJ whole genome shotgun (WGS) entry which is preliminary data.</text>
</comment>
<gene>
    <name evidence="3" type="primary">wecB</name>
    <name evidence="3" type="ORF">HZA61_08185</name>
</gene>
<feature type="domain" description="UDP-N-acetylglucosamine 2-epimerase" evidence="2">
    <location>
        <begin position="29"/>
        <end position="354"/>
    </location>
</feature>
<evidence type="ECO:0000259" key="2">
    <source>
        <dbReference type="Pfam" id="PF02350"/>
    </source>
</evidence>
<dbReference type="PANTHER" id="PTHR43174:SF1">
    <property type="entry name" value="UDP-N-ACETYLGLUCOSAMINE 2-EPIMERASE"/>
    <property type="match status" value="1"/>
</dbReference>
<dbReference type="InterPro" id="IPR029767">
    <property type="entry name" value="WecB-like"/>
</dbReference>
<dbReference type="EMBL" id="JACRIW010000054">
    <property type="protein sequence ID" value="MBI5169450.1"/>
    <property type="molecule type" value="Genomic_DNA"/>
</dbReference>